<dbReference type="Proteomes" id="UP000217790">
    <property type="component" value="Unassembled WGS sequence"/>
</dbReference>
<dbReference type="AlphaFoldDB" id="A0A2H3DJM1"/>
<protein>
    <submittedName>
        <fullName evidence="2">Uncharacterized protein</fullName>
    </submittedName>
</protein>
<evidence type="ECO:0000313" key="2">
    <source>
        <dbReference type="EMBL" id="PBK88453.1"/>
    </source>
</evidence>
<dbReference type="OrthoDB" id="437457at2759"/>
<sequence>MTAKRLWVLYRQMEVAASPKEFYSALSEIEKRNSEVTCTRKYRACGRESYTSRQSGVTNVVGSKETGSLDKDMNARTKNHPTSGKYLTDDEVAEVTSKLRIADPDKDNGAFNTVNRMEALIWLQCMGVSDLSPLESRALSNEEVIEKLRYALWDSQGIDNLFHGKAYQTPSKLDVTAFPAWPNWEKAKPELKSNTIGAMKMDGYKDAKRLDSCPKSCPDITGAWMGTKATMSKASLDITREGGKDTPFVTYYTDNDHFLIMEILGVKQFHEATKTFQETKFGHSPNGPLVPMMQTPEFPLVLVRYSYMEGRPKRQGGSQFTHFLEAKIKKNMPTCLERQPSKYAKSSSSICNAGSR</sequence>
<gene>
    <name evidence="2" type="ORF">ARMGADRAFT_1065455</name>
</gene>
<reference evidence="3" key="1">
    <citation type="journal article" date="2017" name="Nat. Ecol. Evol.">
        <title>Genome expansion and lineage-specific genetic innovations in the forest pathogenic fungi Armillaria.</title>
        <authorList>
            <person name="Sipos G."/>
            <person name="Prasanna A.N."/>
            <person name="Walter M.C."/>
            <person name="O'Connor E."/>
            <person name="Balint B."/>
            <person name="Krizsan K."/>
            <person name="Kiss B."/>
            <person name="Hess J."/>
            <person name="Varga T."/>
            <person name="Slot J."/>
            <person name="Riley R."/>
            <person name="Boka B."/>
            <person name="Rigling D."/>
            <person name="Barry K."/>
            <person name="Lee J."/>
            <person name="Mihaltcheva S."/>
            <person name="LaButti K."/>
            <person name="Lipzen A."/>
            <person name="Waldron R."/>
            <person name="Moloney N.M."/>
            <person name="Sperisen C."/>
            <person name="Kredics L."/>
            <person name="Vagvoelgyi C."/>
            <person name="Patrignani A."/>
            <person name="Fitzpatrick D."/>
            <person name="Nagy I."/>
            <person name="Doyle S."/>
            <person name="Anderson J.B."/>
            <person name="Grigoriev I.V."/>
            <person name="Gueldener U."/>
            <person name="Muensterkoetter M."/>
            <person name="Nagy L.G."/>
        </authorList>
    </citation>
    <scope>NUCLEOTIDE SEQUENCE [LARGE SCALE GENOMIC DNA]</scope>
    <source>
        <strain evidence="3">Ar21-2</strain>
    </source>
</reference>
<evidence type="ECO:0000256" key="1">
    <source>
        <dbReference type="SAM" id="MobiDB-lite"/>
    </source>
</evidence>
<proteinExistence type="predicted"/>
<organism evidence="2 3">
    <name type="scientific">Armillaria gallica</name>
    <name type="common">Bulbous honey fungus</name>
    <name type="synonym">Armillaria bulbosa</name>
    <dbReference type="NCBI Taxonomy" id="47427"/>
    <lineage>
        <taxon>Eukaryota</taxon>
        <taxon>Fungi</taxon>
        <taxon>Dikarya</taxon>
        <taxon>Basidiomycota</taxon>
        <taxon>Agaricomycotina</taxon>
        <taxon>Agaricomycetes</taxon>
        <taxon>Agaricomycetidae</taxon>
        <taxon>Agaricales</taxon>
        <taxon>Marasmiineae</taxon>
        <taxon>Physalacriaceae</taxon>
        <taxon>Armillaria</taxon>
    </lineage>
</organism>
<accession>A0A2H3DJM1</accession>
<dbReference type="STRING" id="47427.A0A2H3DJM1"/>
<dbReference type="EMBL" id="KZ293672">
    <property type="protein sequence ID" value="PBK88453.1"/>
    <property type="molecule type" value="Genomic_DNA"/>
</dbReference>
<name>A0A2H3DJM1_ARMGA</name>
<evidence type="ECO:0000313" key="3">
    <source>
        <dbReference type="Proteomes" id="UP000217790"/>
    </source>
</evidence>
<feature type="region of interest" description="Disordered" evidence="1">
    <location>
        <begin position="55"/>
        <end position="85"/>
    </location>
</feature>
<keyword evidence="3" id="KW-1185">Reference proteome</keyword>
<dbReference type="InParanoid" id="A0A2H3DJM1"/>